<organism evidence="1 2">
    <name type="scientific">Dermabacter jinjuensis</name>
    <dbReference type="NCBI Taxonomy" id="1667168"/>
    <lineage>
        <taxon>Bacteria</taxon>
        <taxon>Bacillati</taxon>
        <taxon>Actinomycetota</taxon>
        <taxon>Actinomycetes</taxon>
        <taxon>Micrococcales</taxon>
        <taxon>Dermabacteraceae</taxon>
        <taxon>Dermabacter</taxon>
    </lineage>
</organism>
<dbReference type="EMBL" id="CP023482">
    <property type="protein sequence ID" value="ATH95682.1"/>
    <property type="molecule type" value="Genomic_DNA"/>
</dbReference>
<reference evidence="1 2" key="1">
    <citation type="journal article" date="2016" name="Int. J. Syst. Evol. Microbiol.">
        <title>Dermabacter jinjuensis sp. nov., a novel species of the genus Dermabacter isolated from a clinical specimen.</title>
        <authorList>
            <person name="Park Y.K."/>
            <person name="Lee K.M."/>
            <person name="Lee W.K."/>
            <person name="Cho M.J."/>
            <person name="Lee H.S."/>
            <person name="Cho Y.G."/>
            <person name="Lee Y.C."/>
            <person name="Lee W.K."/>
            <person name="Seong W.K."/>
            <person name="Hwang K.J."/>
        </authorList>
    </citation>
    <scope>NUCLEOTIDE SEQUENCE [LARGE SCALE GENOMIC DNA]</scope>
    <source>
        <strain evidence="1 2">32T</strain>
    </source>
</reference>
<sequence>MTEQINTGSDGTAVELGFESFMMLLEKGIPNEGLRVVDVNDQVVASDGRVADGTEGIWRTLKDYRYQLTITSVAGNGAEDNRFLWLGPDGCVSAQTVLTGEVSAAPSFVLKSHQLSSRYTVLFDLSDLTPVADKDFTSNDSVKIDAETWENLVLEPGEEDKLHKAQQDVAAAVREVSPGVAGDVTQGLYEQVVVASEKHTENGPKPIATAWVSTPHGYLSFYSEPRKIFGSSHYLQPTDAWVLYMMAAHQLPSQQQISAW</sequence>
<accession>A0ABN5DLI0</accession>
<evidence type="ECO:0000313" key="2">
    <source>
        <dbReference type="Proteomes" id="UP000815698"/>
    </source>
</evidence>
<dbReference type="Proteomes" id="UP000815698">
    <property type="component" value="Chromosome"/>
</dbReference>
<proteinExistence type="predicted"/>
<evidence type="ECO:0000313" key="1">
    <source>
        <dbReference type="EMBL" id="ATH95682.1"/>
    </source>
</evidence>
<name>A0ABN5DLI0_9MICO</name>
<dbReference type="RefSeq" id="WP_096882291.1">
    <property type="nucleotide sequence ID" value="NZ_CP023482.1"/>
</dbReference>
<keyword evidence="2" id="KW-1185">Reference proteome</keyword>
<gene>
    <name evidence="1" type="ORF">COP05_00110</name>
</gene>
<protein>
    <submittedName>
        <fullName evidence="1">Uncharacterized protein</fullName>
    </submittedName>
</protein>